<organism evidence="1 2">
    <name type="scientific">Zalaria obscura</name>
    <dbReference type="NCBI Taxonomy" id="2024903"/>
    <lineage>
        <taxon>Eukaryota</taxon>
        <taxon>Fungi</taxon>
        <taxon>Dikarya</taxon>
        <taxon>Ascomycota</taxon>
        <taxon>Pezizomycotina</taxon>
        <taxon>Dothideomycetes</taxon>
        <taxon>Dothideomycetidae</taxon>
        <taxon>Dothideales</taxon>
        <taxon>Zalariaceae</taxon>
        <taxon>Zalaria</taxon>
    </lineage>
</organism>
<accession>A0ACC3S4D6</accession>
<name>A0ACC3S4D6_9PEZI</name>
<sequence length="667" mass="69894">MELGRAQEDYANLRARLLLEQQQKRAREARLDVYRYGTYAERLVQHLKDTGRAPPLAPFVPARFEIPVRQSPVFGKLIRTQRVRSCLPVFGWPRPIGIPPPRPSASAAPPPPPPQSLPLQQFMSFAPAQGMFETQFRPLRMGQQAGPAVAAGPSVFGQLQPSSVAAPQQAAPVVMVAPPQAQVLFAPQPVQQAPAPPAPSALPPLFSGAAASPLQPALPAQPVFPGLSSQIPAESAGSAPKVERPRLVLPASLPPGAAPSRPPPSGPPPASLAGKKRQADGPPEVEPTVGQGKRRSPSPPARPPPSATPMDTSSAPPPPATTPGPATPSRPPPPAGPAPSPYADSADPSLAATTYGTSAFKPLTAEGLSPVASLLAQQDSLQQRPRGVPAPAPPRHSGAVAPPPPASRPPAPSSPPPPPPPQQPVPAPPAAPASSHGDGHGGGGAPMLFGAGPSTPSAPSTTTRPRPAPRRLGPARRPGQVLRAPDLFSGLDITPIPELVTARAALAPVVAAPHRTAFPQLSRADPVLRIARMLSAGAMDGPGHLTRLQGCFQGLKADEDLLRRNPGVFSDQVTFKGQDGNGEVTFSAVRLVAEVEARINHEEVGRKRRAIRQSTPPHMLKLEDQVTELYVEFLHLVEECADLAGEQRVVEDRWTDMLNRGVDPWTA</sequence>
<proteinExistence type="predicted"/>
<dbReference type="EMBL" id="JAMKPW020000042">
    <property type="protein sequence ID" value="KAK8196088.1"/>
    <property type="molecule type" value="Genomic_DNA"/>
</dbReference>
<evidence type="ECO:0000313" key="2">
    <source>
        <dbReference type="Proteomes" id="UP001320706"/>
    </source>
</evidence>
<comment type="caution">
    <text evidence="1">The sequence shown here is derived from an EMBL/GenBank/DDBJ whole genome shotgun (WGS) entry which is preliminary data.</text>
</comment>
<gene>
    <name evidence="1" type="ORF">M8818_007240</name>
</gene>
<keyword evidence="2" id="KW-1185">Reference proteome</keyword>
<protein>
    <submittedName>
        <fullName evidence="1">Uncharacterized protein</fullName>
    </submittedName>
</protein>
<evidence type="ECO:0000313" key="1">
    <source>
        <dbReference type="EMBL" id="KAK8196088.1"/>
    </source>
</evidence>
<reference evidence="1" key="1">
    <citation type="submission" date="2024-02" db="EMBL/GenBank/DDBJ databases">
        <title>Metagenome Assembled Genome of Zalaria obscura JY119.</title>
        <authorList>
            <person name="Vighnesh L."/>
            <person name="Jagadeeshwari U."/>
            <person name="Venkata Ramana C."/>
            <person name="Sasikala C."/>
        </authorList>
    </citation>
    <scope>NUCLEOTIDE SEQUENCE</scope>
    <source>
        <strain evidence="1">JY119</strain>
    </source>
</reference>
<dbReference type="Proteomes" id="UP001320706">
    <property type="component" value="Unassembled WGS sequence"/>
</dbReference>